<evidence type="ECO:0000313" key="2">
    <source>
        <dbReference type="Proteomes" id="UP001060085"/>
    </source>
</evidence>
<reference evidence="2" key="1">
    <citation type="journal article" date="2023" name="Nat. Plants">
        <title>Single-cell RNA sequencing provides a high-resolution roadmap for understanding the multicellular compartmentation of specialized metabolism.</title>
        <authorList>
            <person name="Sun S."/>
            <person name="Shen X."/>
            <person name="Li Y."/>
            <person name="Li Y."/>
            <person name="Wang S."/>
            <person name="Li R."/>
            <person name="Zhang H."/>
            <person name="Shen G."/>
            <person name="Guo B."/>
            <person name="Wei J."/>
            <person name="Xu J."/>
            <person name="St-Pierre B."/>
            <person name="Chen S."/>
            <person name="Sun C."/>
        </authorList>
    </citation>
    <scope>NUCLEOTIDE SEQUENCE [LARGE SCALE GENOMIC DNA]</scope>
</reference>
<gene>
    <name evidence="1" type="ORF">M9H77_26670</name>
</gene>
<proteinExistence type="predicted"/>
<dbReference type="Proteomes" id="UP001060085">
    <property type="component" value="Linkage Group LG06"/>
</dbReference>
<evidence type="ECO:0000313" key="1">
    <source>
        <dbReference type="EMBL" id="KAI5657877.1"/>
    </source>
</evidence>
<comment type="caution">
    <text evidence="1">The sequence shown here is derived from an EMBL/GenBank/DDBJ whole genome shotgun (WGS) entry which is preliminary data.</text>
</comment>
<protein>
    <submittedName>
        <fullName evidence="1">Uncharacterized protein</fullName>
    </submittedName>
</protein>
<organism evidence="1 2">
    <name type="scientific">Catharanthus roseus</name>
    <name type="common">Madagascar periwinkle</name>
    <name type="synonym">Vinca rosea</name>
    <dbReference type="NCBI Taxonomy" id="4058"/>
    <lineage>
        <taxon>Eukaryota</taxon>
        <taxon>Viridiplantae</taxon>
        <taxon>Streptophyta</taxon>
        <taxon>Embryophyta</taxon>
        <taxon>Tracheophyta</taxon>
        <taxon>Spermatophyta</taxon>
        <taxon>Magnoliopsida</taxon>
        <taxon>eudicotyledons</taxon>
        <taxon>Gunneridae</taxon>
        <taxon>Pentapetalae</taxon>
        <taxon>asterids</taxon>
        <taxon>lamiids</taxon>
        <taxon>Gentianales</taxon>
        <taxon>Apocynaceae</taxon>
        <taxon>Rauvolfioideae</taxon>
        <taxon>Vinceae</taxon>
        <taxon>Catharanthinae</taxon>
        <taxon>Catharanthus</taxon>
    </lineage>
</organism>
<accession>A0ACC0ABQ9</accession>
<keyword evidence="2" id="KW-1185">Reference proteome</keyword>
<dbReference type="EMBL" id="CM044706">
    <property type="protein sequence ID" value="KAI5657877.1"/>
    <property type="molecule type" value="Genomic_DNA"/>
</dbReference>
<sequence length="292" mass="34106">MEEEHQRKIGGFKKMIQDLAWQLQEEDFKRSKTILWSSVQMEETKKASLEGLEASKTKEGGISESYRRQYVPPYHHRLASGYKGSLKKSTYSGRNFYCVIQGKELLESSNSRVQVLLEVWRIGETFASLVDSPVFIQEGFKYSNHVCMEEQPRREEMLTVESTIVVLTSLHEDKMALCYVGNRIEAENGIAYRPLERVPRKETRNERNYANMDERLKQAPRLCNHNLEYLPSLYGKFVPTYYLEWESEMEHLFDAYNVNEDDKAILASCSFSLSILEYILAYRRRKGVGFNT</sequence>
<name>A0ACC0ABQ9_CATRO</name>